<organism evidence="2 3">
    <name type="scientific">Eisenbergiella porci</name>
    <dbReference type="NCBI Taxonomy" id="2652274"/>
    <lineage>
        <taxon>Bacteria</taxon>
        <taxon>Bacillati</taxon>
        <taxon>Bacillota</taxon>
        <taxon>Clostridia</taxon>
        <taxon>Lachnospirales</taxon>
        <taxon>Lachnospiraceae</taxon>
        <taxon>Eisenbergiella</taxon>
    </lineage>
</organism>
<dbReference type="EMBL" id="VUMI01000015">
    <property type="protein sequence ID" value="MSS88815.1"/>
    <property type="molecule type" value="Genomic_DNA"/>
</dbReference>
<accession>A0A6N7WGF1</accession>
<dbReference type="Gene3D" id="3.90.1750.20">
    <property type="entry name" value="Putative Large Serine Recombinase, Chain B, Domain 2"/>
    <property type="match status" value="1"/>
</dbReference>
<dbReference type="InterPro" id="IPR036162">
    <property type="entry name" value="Resolvase-like_N_sf"/>
</dbReference>
<dbReference type="GO" id="GO:0000150">
    <property type="term" value="F:DNA strand exchange activity"/>
    <property type="evidence" value="ECO:0007669"/>
    <property type="project" value="InterPro"/>
</dbReference>
<dbReference type="Proteomes" id="UP000436047">
    <property type="component" value="Unassembled WGS sequence"/>
</dbReference>
<dbReference type="SUPFAM" id="SSF53041">
    <property type="entry name" value="Resolvase-like"/>
    <property type="match status" value="1"/>
</dbReference>
<protein>
    <submittedName>
        <fullName evidence="2">DUF4368 domain-containing protein</fullName>
    </submittedName>
</protein>
<dbReference type="InterPro" id="IPR006119">
    <property type="entry name" value="Resolv_N"/>
</dbReference>
<dbReference type="InterPro" id="IPR025827">
    <property type="entry name" value="Zn_ribbon_recom_dom"/>
</dbReference>
<proteinExistence type="predicted"/>
<dbReference type="PANTHER" id="PTHR30461">
    <property type="entry name" value="DNA-INVERTASE FROM LAMBDOID PROPHAGE"/>
    <property type="match status" value="1"/>
</dbReference>
<dbReference type="Pfam" id="PF14287">
    <property type="entry name" value="DUF4368"/>
    <property type="match status" value="1"/>
</dbReference>
<dbReference type="PANTHER" id="PTHR30461:SF23">
    <property type="entry name" value="DNA RECOMBINASE-RELATED"/>
    <property type="match status" value="1"/>
</dbReference>
<dbReference type="Pfam" id="PF13408">
    <property type="entry name" value="Zn_ribbon_recom"/>
    <property type="match status" value="1"/>
</dbReference>
<dbReference type="GO" id="GO:0003677">
    <property type="term" value="F:DNA binding"/>
    <property type="evidence" value="ECO:0007669"/>
    <property type="project" value="InterPro"/>
</dbReference>
<dbReference type="InterPro" id="IPR011109">
    <property type="entry name" value="DNA_bind_recombinase_dom"/>
</dbReference>
<name>A0A6N7WGF1_9FIRM</name>
<dbReference type="InterPro" id="IPR050639">
    <property type="entry name" value="SSR_resolvase"/>
</dbReference>
<gene>
    <name evidence="2" type="ORF">FYJ45_11055</name>
</gene>
<evidence type="ECO:0000313" key="2">
    <source>
        <dbReference type="EMBL" id="MSS88815.1"/>
    </source>
</evidence>
<sequence>MTETQSYVNIKPCTTVLSADQPPKEETMLDQQKITVLYCRLSNEDALDGESNSIANQKAILTKYAKEHGFINIRIFVDDGYTGTNFNRPGIQEALSLVEQGLVENFIVKDMSRFGRDYLQVGQYTELVFPSYDVRFIAIHDGVDSAKGDNDFTPFRNLFNDFYAKDTSKKVRSVMRAKGNSGKHLGSPPYGYRNDPEDKHHWLIDEEAAPVIRRIFDLTIDGKGPTKIARILEQEQVLTTKALYAKQKGKPLPDKPYRWNENSVVGILERIEYTGCTCNFKTYSKSYKLKKRIANDPENMAIFPNTQEAIITQAQFDRVQELRKNKRRPTKADRQGLFSGLLFCPDCGNKLHFATCKSFEGKQDHYVCSSYKSNRGTCTAHYIREETLRDLVLERIRAVCDYIRSDVDGFQEEWLQCRRTDQEKSILEDQRKIAKAKKRLADLDVLITRIYEDAVLGNLSQERYQKMSQSYEEEQERLKLEIEVTEEWVDQQMELEDNLDAFLALTEKYVDVRELTPTIVNEFIKKILVYAPDKSSGKRQQRVRIFFNFLDEVEIPTVFEPIIYERPTKNRKTA</sequence>
<dbReference type="Gene3D" id="3.40.50.1390">
    <property type="entry name" value="Resolvase, N-terminal catalytic domain"/>
    <property type="match status" value="1"/>
</dbReference>
<evidence type="ECO:0000259" key="1">
    <source>
        <dbReference type="PROSITE" id="PS51737"/>
    </source>
</evidence>
<dbReference type="InterPro" id="IPR038109">
    <property type="entry name" value="DNA_bind_recomb_sf"/>
</dbReference>
<evidence type="ECO:0000313" key="3">
    <source>
        <dbReference type="Proteomes" id="UP000436047"/>
    </source>
</evidence>
<dbReference type="Pfam" id="PF07508">
    <property type="entry name" value="Recombinase"/>
    <property type="match status" value="1"/>
</dbReference>
<dbReference type="CDD" id="cd03770">
    <property type="entry name" value="SR_TndX_transposase"/>
    <property type="match status" value="1"/>
</dbReference>
<comment type="caution">
    <text evidence="2">The sequence shown here is derived from an EMBL/GenBank/DDBJ whole genome shotgun (WGS) entry which is preliminary data.</text>
</comment>
<keyword evidence="3" id="KW-1185">Reference proteome</keyword>
<reference evidence="2 3" key="1">
    <citation type="submission" date="2019-08" db="EMBL/GenBank/DDBJ databases">
        <title>In-depth cultivation of the pig gut microbiome towards novel bacterial diversity and tailored functional studies.</title>
        <authorList>
            <person name="Wylensek D."/>
            <person name="Hitch T.C.A."/>
            <person name="Clavel T."/>
        </authorList>
    </citation>
    <scope>NUCLEOTIDE SEQUENCE [LARGE SCALE GENOMIC DNA]</scope>
    <source>
        <strain evidence="2 3">WCA-389-WT-23B</strain>
    </source>
</reference>
<dbReference type="PROSITE" id="PS51737">
    <property type="entry name" value="RECOMBINASE_DNA_BIND"/>
    <property type="match status" value="1"/>
</dbReference>
<feature type="domain" description="Recombinase" evidence="1">
    <location>
        <begin position="189"/>
        <end position="329"/>
    </location>
</feature>
<dbReference type="AlphaFoldDB" id="A0A6N7WGF1"/>
<dbReference type="SMART" id="SM00857">
    <property type="entry name" value="Resolvase"/>
    <property type="match status" value="1"/>
</dbReference>
<dbReference type="Pfam" id="PF00239">
    <property type="entry name" value="Resolvase"/>
    <property type="match status" value="1"/>
</dbReference>
<dbReference type="InterPro" id="IPR025378">
    <property type="entry name" value="DUF4368"/>
</dbReference>